<organism evidence="2 3">
    <name type="scientific">Polarella glacialis</name>
    <name type="common">Dinoflagellate</name>
    <dbReference type="NCBI Taxonomy" id="89957"/>
    <lineage>
        <taxon>Eukaryota</taxon>
        <taxon>Sar</taxon>
        <taxon>Alveolata</taxon>
        <taxon>Dinophyceae</taxon>
        <taxon>Suessiales</taxon>
        <taxon>Suessiaceae</taxon>
        <taxon>Polarella</taxon>
    </lineage>
</organism>
<name>A0A813J6Z1_POLGL</name>
<dbReference type="PANTHER" id="PTHR47447:SF17">
    <property type="entry name" value="OS12G0638900 PROTEIN"/>
    <property type="match status" value="1"/>
</dbReference>
<protein>
    <recommendedName>
        <fullName evidence="4">Pentatricopeptide repeat-containing protein, chloroplastic</fullName>
    </recommendedName>
</protein>
<dbReference type="InterPro" id="IPR002885">
    <property type="entry name" value="PPR_rpt"/>
</dbReference>
<dbReference type="EMBL" id="CAJNNW010021496">
    <property type="protein sequence ID" value="CAE8668045.1"/>
    <property type="molecule type" value="Genomic_DNA"/>
</dbReference>
<dbReference type="AlphaFoldDB" id="A0A813J6Z1"/>
<evidence type="ECO:0000256" key="1">
    <source>
        <dbReference type="ARBA" id="ARBA00022737"/>
    </source>
</evidence>
<evidence type="ECO:0008006" key="4">
    <source>
        <dbReference type="Google" id="ProtNLM"/>
    </source>
</evidence>
<dbReference type="Pfam" id="PF13812">
    <property type="entry name" value="PPR_3"/>
    <property type="match status" value="1"/>
</dbReference>
<dbReference type="PANTHER" id="PTHR47447">
    <property type="entry name" value="OS03G0856100 PROTEIN"/>
    <property type="match status" value="1"/>
</dbReference>
<dbReference type="Proteomes" id="UP000626109">
    <property type="component" value="Unassembled WGS sequence"/>
</dbReference>
<proteinExistence type="predicted"/>
<evidence type="ECO:0000313" key="3">
    <source>
        <dbReference type="Proteomes" id="UP000626109"/>
    </source>
</evidence>
<feature type="non-terminal residue" evidence="2">
    <location>
        <position position="796"/>
    </location>
</feature>
<dbReference type="Gene3D" id="1.25.40.10">
    <property type="entry name" value="Tetratricopeptide repeat domain"/>
    <property type="match status" value="4"/>
</dbReference>
<evidence type="ECO:0000313" key="2">
    <source>
        <dbReference type="EMBL" id="CAE8668045.1"/>
    </source>
</evidence>
<sequence length="796" mass="84980">MLSLEPRAPCPVGNIVQREKKDALRCTTASIGAAGRRREWREALALLRSLAAGLRPDGILFSATAAACSSAQQWSTSLALLQETRQLQLLPAQALHAPVLSACPSWPQAVLLLSEFQRQSSSSKSLVEARYGTEAYSIVITACGGGRRWDLASHLLLTQMPLNSVTPDTVACNCALTACGGRWARALWLLSSAWKLRCEPSVVTVASAASSCAAASGNSWRQSLSILAAARQAGLRLNVVAQNAGGHSVEHSGHWELALQLMETMKGNSQRPDLVSFGSLVSAASRGTHWEASLSALAAHGTQGLATGVLPFNAAISACGGSGWMWCLQLLASLSVRGLQRSLISYNSAMSGCRSGRWRLSILLLAGARAESIKLDVITFNAAVSACQNGDQWSHALQVLRSMHCQRLEGNAVSQNALMAACASDKGGRWDLSLHLLEEMRQTSLPWDSVSCNSATNACSRGFQWVSALNFLRVAMSKSFASELLMGYNSVASAGSKASQWQLALDLLRSSHSIWLRPSLVTLNAAAAACAAGGRWGVVLALLVHARLKLHCKPDLSTFRSALASCSAVAVWRQSLALFRDLQAGEHSPDPPVLAAVAESCSSAGRLLQARHFFELLQKAATGVLGPADSCEDRRRPMSKRTTDEKILLVELSAADARLAQQNAPACTGRSLAASEKFSADMPPAPNTLLDMLVSSYVRDGVSCRRAALDPALQLTQPRSALLKDASLKSPSLRYFANKSALLLGSSVFGILAVQLRLRRRAGHRQRASRVARQGFPVRGGVSRWLLASRGTPAQE</sequence>
<dbReference type="InterPro" id="IPR011990">
    <property type="entry name" value="TPR-like_helical_dom_sf"/>
</dbReference>
<accession>A0A813J6Z1</accession>
<comment type="caution">
    <text evidence="2">The sequence shown here is derived from an EMBL/GenBank/DDBJ whole genome shotgun (WGS) entry which is preliminary data.</text>
</comment>
<reference evidence="2" key="1">
    <citation type="submission" date="2021-02" db="EMBL/GenBank/DDBJ databases">
        <authorList>
            <person name="Dougan E. K."/>
            <person name="Rhodes N."/>
            <person name="Thang M."/>
            <person name="Chan C."/>
        </authorList>
    </citation>
    <scope>NUCLEOTIDE SEQUENCE</scope>
</reference>
<gene>
    <name evidence="2" type="ORF">PGLA2088_LOCUS16794</name>
</gene>
<keyword evidence="1" id="KW-0677">Repeat</keyword>